<name>A0A951PRP1_9CYAN</name>
<accession>A0A951PRP1</accession>
<dbReference type="Pfam" id="PF17275">
    <property type="entry name" value="DUF5340"/>
    <property type="match status" value="1"/>
</dbReference>
<reference evidence="2" key="2">
    <citation type="journal article" date="2022" name="Microbiol. Resour. Announc.">
        <title>Metagenome Sequencing to Explore Phylogenomics of Terrestrial Cyanobacteria.</title>
        <authorList>
            <person name="Ward R.D."/>
            <person name="Stajich J.E."/>
            <person name="Johansen J.R."/>
            <person name="Huntemann M."/>
            <person name="Clum A."/>
            <person name="Foster B."/>
            <person name="Foster B."/>
            <person name="Roux S."/>
            <person name="Palaniappan K."/>
            <person name="Varghese N."/>
            <person name="Mukherjee S."/>
            <person name="Reddy T.B.K."/>
            <person name="Daum C."/>
            <person name="Copeland A."/>
            <person name="Chen I.A."/>
            <person name="Ivanova N.N."/>
            <person name="Kyrpides N.C."/>
            <person name="Shapiro N."/>
            <person name="Eloe-Fadrosh E.A."/>
            <person name="Pietrasiak N."/>
        </authorList>
    </citation>
    <scope>NUCLEOTIDE SEQUENCE</scope>
    <source>
        <strain evidence="2">CPER-KK1</strain>
    </source>
</reference>
<dbReference type="InterPro" id="IPR035228">
    <property type="entry name" value="DUF5340"/>
</dbReference>
<evidence type="ECO:0000313" key="3">
    <source>
        <dbReference type="Proteomes" id="UP000753908"/>
    </source>
</evidence>
<gene>
    <name evidence="2" type="ORF">KME25_30170</name>
</gene>
<proteinExistence type="predicted"/>
<comment type="caution">
    <text evidence="2">The sequence shown here is derived from an EMBL/GenBank/DDBJ whole genome shotgun (WGS) entry which is preliminary data.</text>
</comment>
<protein>
    <submittedName>
        <fullName evidence="2">DUF5340 domain-containing protein</fullName>
    </submittedName>
</protein>
<evidence type="ECO:0000313" key="2">
    <source>
        <dbReference type="EMBL" id="MBW4548662.1"/>
    </source>
</evidence>
<dbReference type="Proteomes" id="UP000753908">
    <property type="component" value="Unassembled WGS sequence"/>
</dbReference>
<dbReference type="EMBL" id="JAHHIF010000068">
    <property type="protein sequence ID" value="MBW4548662.1"/>
    <property type="molecule type" value="Genomic_DNA"/>
</dbReference>
<evidence type="ECO:0000256" key="1">
    <source>
        <dbReference type="SAM" id="MobiDB-lite"/>
    </source>
</evidence>
<reference evidence="2" key="1">
    <citation type="submission" date="2021-05" db="EMBL/GenBank/DDBJ databases">
        <authorList>
            <person name="Pietrasiak N."/>
            <person name="Ward R."/>
            <person name="Stajich J.E."/>
            <person name="Kurbessoian T."/>
        </authorList>
    </citation>
    <scope>NUCLEOTIDE SEQUENCE</scope>
    <source>
        <strain evidence="2">CPER-KK1</strain>
    </source>
</reference>
<dbReference type="AlphaFoldDB" id="A0A951PRP1"/>
<organism evidence="2 3">
    <name type="scientific">Symplocastrum torsivum CPER-KK1</name>
    <dbReference type="NCBI Taxonomy" id="450513"/>
    <lineage>
        <taxon>Bacteria</taxon>
        <taxon>Bacillati</taxon>
        <taxon>Cyanobacteriota</taxon>
        <taxon>Cyanophyceae</taxon>
        <taxon>Oscillatoriophycideae</taxon>
        <taxon>Oscillatoriales</taxon>
        <taxon>Microcoleaceae</taxon>
        <taxon>Symplocastrum</taxon>
    </lineage>
</organism>
<sequence length="95" mass="10944">MEPIPLPSYVHYELLLQLLERQTSFAVNQKPAVREQVHQLISTLRKALAQQRQLEQTCIRANLPIEYRWSLNSASFEPEHSPDVLPLAQKPEVGN</sequence>
<feature type="region of interest" description="Disordered" evidence="1">
    <location>
        <begin position="76"/>
        <end position="95"/>
    </location>
</feature>